<dbReference type="InterPro" id="IPR000572">
    <property type="entry name" value="OxRdtase_Mopterin-bd_dom"/>
</dbReference>
<dbReference type="AlphaFoldDB" id="A0A7X0FQY7"/>
<feature type="transmembrane region" description="Helical" evidence="2">
    <location>
        <begin position="155"/>
        <end position="174"/>
    </location>
</feature>
<feature type="region of interest" description="Disordered" evidence="1">
    <location>
        <begin position="185"/>
        <end position="209"/>
    </location>
</feature>
<keyword evidence="2" id="KW-0472">Membrane</keyword>
<dbReference type="PANTHER" id="PTHR43032">
    <property type="entry name" value="PROTEIN-METHIONINE-SULFOXIDE REDUCTASE"/>
    <property type="match status" value="1"/>
</dbReference>
<comment type="caution">
    <text evidence="4">The sequence shown here is derived from an EMBL/GenBank/DDBJ whole genome shotgun (WGS) entry which is preliminary data.</text>
</comment>
<dbReference type="InterPro" id="IPR008335">
    <property type="entry name" value="Mopterin_OxRdtase_euk"/>
</dbReference>
<dbReference type="PRINTS" id="PR00407">
    <property type="entry name" value="EUMOPTERIN"/>
</dbReference>
<dbReference type="Gene3D" id="3.90.420.10">
    <property type="entry name" value="Oxidoreductase, molybdopterin-binding domain"/>
    <property type="match status" value="1"/>
</dbReference>
<dbReference type="Proteomes" id="UP000537775">
    <property type="component" value="Unassembled WGS sequence"/>
</dbReference>
<feature type="transmembrane region" description="Helical" evidence="2">
    <location>
        <begin position="35"/>
        <end position="56"/>
    </location>
</feature>
<accession>A0A7X0FQY7</accession>
<feature type="transmembrane region" description="Helical" evidence="2">
    <location>
        <begin position="76"/>
        <end position="100"/>
    </location>
</feature>
<gene>
    <name evidence="4" type="ORF">HD594_002299</name>
</gene>
<dbReference type="GO" id="GO:0016491">
    <property type="term" value="F:oxidoreductase activity"/>
    <property type="evidence" value="ECO:0007669"/>
    <property type="project" value="InterPro"/>
</dbReference>
<dbReference type="InterPro" id="IPR036374">
    <property type="entry name" value="OxRdtase_Mopterin-bd_sf"/>
</dbReference>
<dbReference type="CDD" id="cd00321">
    <property type="entry name" value="SO_family_Moco"/>
    <property type="match status" value="1"/>
</dbReference>
<evidence type="ECO:0000259" key="3">
    <source>
        <dbReference type="Pfam" id="PF00174"/>
    </source>
</evidence>
<dbReference type="RefSeq" id="WP_184751097.1">
    <property type="nucleotide sequence ID" value="NZ_BAAAJR010000005.1"/>
</dbReference>
<protein>
    <recommendedName>
        <fullName evidence="3">Oxidoreductase molybdopterin-binding domain-containing protein</fullName>
    </recommendedName>
</protein>
<evidence type="ECO:0000313" key="4">
    <source>
        <dbReference type="EMBL" id="MBB6391986.1"/>
    </source>
</evidence>
<dbReference type="EMBL" id="JACHML010000001">
    <property type="protein sequence ID" value="MBB6391986.1"/>
    <property type="molecule type" value="Genomic_DNA"/>
</dbReference>
<name>A0A7X0FQY7_9MICO</name>
<dbReference type="Pfam" id="PF00174">
    <property type="entry name" value="Oxidored_molyb"/>
    <property type="match status" value="1"/>
</dbReference>
<feature type="domain" description="Oxidoreductase molybdopterin-binding" evidence="3">
    <location>
        <begin position="277"/>
        <end position="410"/>
    </location>
</feature>
<keyword evidence="2" id="KW-1133">Transmembrane helix</keyword>
<evidence type="ECO:0000256" key="2">
    <source>
        <dbReference type="SAM" id="Phobius"/>
    </source>
</evidence>
<proteinExistence type="predicted"/>
<sequence>MASLTARASDRLERFFGTARARTSTPGRRTRTTVVLGRALGVLLIVCFATGLYSHVLQNPVDWLPLLPRPVHLYRVTQGAHVITGLALVPVLLGKLWSVYPRLFAWPPITGPVSLLERGSIALLVGSALLEVGLGAMNIAQWYPFPLSFRAVHFVLAWVLIGAMTLHIAIKLPLIAAHWRRVREDPSADEPTEPRTWPDTPDPDLERPPTVAEGVSRRGALIAVGSAAGVVALATAGQTVAPLAPLAVLAPRRPGIGPQGLPVNRTAAEAGVMASARSPQWRLSVMGPDGSAELSLLDLRAMPQQTVELPIACVEGWSQNAVWTGVRVQDVIALVGAGPDSDVRFTSLQTRGAFATSRMRREYVADPWSLIALRLGGETLDIEHGYPARVIAPGRPGVRQTKWLSSVEVTT</sequence>
<feature type="transmembrane region" description="Helical" evidence="2">
    <location>
        <begin position="121"/>
        <end position="143"/>
    </location>
</feature>
<keyword evidence="5" id="KW-1185">Reference proteome</keyword>
<evidence type="ECO:0000256" key="1">
    <source>
        <dbReference type="SAM" id="MobiDB-lite"/>
    </source>
</evidence>
<organism evidence="4 5">
    <name type="scientific">Microbacterium thalassium</name>
    <dbReference type="NCBI Taxonomy" id="362649"/>
    <lineage>
        <taxon>Bacteria</taxon>
        <taxon>Bacillati</taxon>
        <taxon>Actinomycetota</taxon>
        <taxon>Actinomycetes</taxon>
        <taxon>Micrococcales</taxon>
        <taxon>Microbacteriaceae</taxon>
        <taxon>Microbacterium</taxon>
    </lineage>
</organism>
<dbReference type="PANTHER" id="PTHR43032:SF2">
    <property type="entry name" value="BLL0505 PROTEIN"/>
    <property type="match status" value="1"/>
</dbReference>
<evidence type="ECO:0000313" key="5">
    <source>
        <dbReference type="Proteomes" id="UP000537775"/>
    </source>
</evidence>
<keyword evidence="2" id="KW-0812">Transmembrane</keyword>
<dbReference type="SUPFAM" id="SSF56524">
    <property type="entry name" value="Oxidoreductase molybdopterin-binding domain"/>
    <property type="match status" value="1"/>
</dbReference>
<reference evidence="4 5" key="1">
    <citation type="submission" date="2020-08" db="EMBL/GenBank/DDBJ databases">
        <title>Sequencing the genomes of 1000 actinobacteria strains.</title>
        <authorList>
            <person name="Klenk H.-P."/>
        </authorList>
    </citation>
    <scope>NUCLEOTIDE SEQUENCE [LARGE SCALE GENOMIC DNA]</scope>
    <source>
        <strain evidence="4 5">DSM 12511</strain>
    </source>
</reference>